<dbReference type="SUPFAM" id="SSF103190">
    <property type="entry name" value="Sensory domain-like"/>
    <property type="match status" value="1"/>
</dbReference>
<dbReference type="CDD" id="cd00082">
    <property type="entry name" value="HisKA"/>
    <property type="match status" value="1"/>
</dbReference>
<dbReference type="Gene3D" id="3.30.565.10">
    <property type="entry name" value="Histidine kinase-like ATPase, C-terminal domain"/>
    <property type="match status" value="1"/>
</dbReference>
<keyword evidence="10" id="KW-0067">ATP-binding</keyword>
<evidence type="ECO:0000313" key="21">
    <source>
        <dbReference type="Proteomes" id="UP000264589"/>
    </source>
</evidence>
<evidence type="ECO:0000256" key="15">
    <source>
        <dbReference type="ARBA" id="ARBA00068150"/>
    </source>
</evidence>
<keyword evidence="13 17" id="KW-0472">Membrane</keyword>
<dbReference type="SUPFAM" id="SSF55874">
    <property type="entry name" value="ATPase domain of HSP90 chaperone/DNA topoisomerase II/histidine kinase"/>
    <property type="match status" value="1"/>
</dbReference>
<keyword evidence="11 17" id="KW-1133">Transmembrane helix</keyword>
<comment type="subcellular location">
    <subcellularLocation>
        <location evidence="2">Cell membrane</location>
        <topology evidence="2">Multi-pass membrane protein</topology>
    </subcellularLocation>
</comment>
<name>A0A371RGC0_9PROT</name>
<evidence type="ECO:0000256" key="10">
    <source>
        <dbReference type="ARBA" id="ARBA00022840"/>
    </source>
</evidence>
<dbReference type="PROSITE" id="PS50109">
    <property type="entry name" value="HIS_KIN"/>
    <property type="match status" value="1"/>
</dbReference>
<evidence type="ECO:0000259" key="19">
    <source>
        <dbReference type="PROSITE" id="PS50110"/>
    </source>
</evidence>
<keyword evidence="8" id="KW-0547">Nucleotide-binding</keyword>
<dbReference type="InterPro" id="IPR033479">
    <property type="entry name" value="dCache_1"/>
</dbReference>
<dbReference type="GO" id="GO:0005886">
    <property type="term" value="C:plasma membrane"/>
    <property type="evidence" value="ECO:0007669"/>
    <property type="project" value="UniProtKB-SubCell"/>
</dbReference>
<evidence type="ECO:0000256" key="14">
    <source>
        <dbReference type="ARBA" id="ARBA00064003"/>
    </source>
</evidence>
<dbReference type="CDD" id="cd12912">
    <property type="entry name" value="PDC2_MCP_like"/>
    <property type="match status" value="1"/>
</dbReference>
<dbReference type="FunFam" id="3.30.565.10:FF:000010">
    <property type="entry name" value="Sensor histidine kinase RcsC"/>
    <property type="match status" value="1"/>
</dbReference>
<feature type="domain" description="Response regulatory" evidence="19">
    <location>
        <begin position="781"/>
        <end position="900"/>
    </location>
</feature>
<dbReference type="Pfam" id="PF00072">
    <property type="entry name" value="Response_reg"/>
    <property type="match status" value="2"/>
</dbReference>
<dbReference type="AlphaFoldDB" id="A0A371RGC0"/>
<evidence type="ECO:0000259" key="18">
    <source>
        <dbReference type="PROSITE" id="PS50109"/>
    </source>
</evidence>
<sequence>MKSPGLFLPGLLPRGKRRKTAAGLLWFTQFKGENFPDVNEARLKGRLRTGLGRGAASMNTDRHANKQAPNTGLLLGQTVAAAAFVVVLVFSVFVLTIDRKQHIAAEDRIDESVNGFGELTAWGVGNWLQERIAATITAAEVFEHEMETDDPFAVFESDALAELVTYRYVADAATGAFRVWPHVELENFDPRTRPWYKAAVQEGGVVLTAPYTPVVGELNYSVAVPIYKEGELAAVVGTDYLVGELKKLLASQELGGLGFLFVIDSSGKIIAHPEDAQIFKNVTELFGDDAQVSRDLQTVQYEGKQRFLSFRPIEGLPGADWYVGISIDPAAAYAHVHEFRLYAMIATLFAIVFMVCVLGLVVDRVLAKPLGRARRDAESASVAKSEFLANMSHEIRTPMNGVLGMAEILGQTQLDERQTEYVSTIERSGTALLALINDILDFSKFEAGKMEFDNQPFDLRTMIDDVASLLAPRAREKGLELIVSYPPSHPSMVSGDMGRVRQIITNLCGNAIKFTESGHVLIDVSGVRKDGVFFAEISVTDTGIGIPEKHLDRIFEEFTQAESSTTRRFGGTGLGLAISKRLACAMGGDISVTSKVGEGSTFNVSLPLMVSVTPLPVTQVLEASISQRRILGVDDLEVNRAIMAEQFSHWGADYVIAECGESALKNLEQAAEEGRPFDAVVLDFQMPEMDGLDVVARIRASEALKHTPIIILSSVDRDDLARRARTLGVKTFLTKPARSATLLRAVSSSLPVREGEVSQLPMPTEPTEIKGPAILTGERLQVLVAEDNQVNRMVIETMLKDSHCDLTFAENGQEAVDLYTAGDFDVVLMDVSMPVMDGVAATKAIRTHETTLVRPQTPVIALTAHAMPGDRERFFEAGMTGYLSKPIKQADLVAALVSASKKPISSIRKAS</sequence>
<proteinExistence type="predicted"/>
<dbReference type="Pfam" id="PF00512">
    <property type="entry name" value="HisKA"/>
    <property type="match status" value="1"/>
</dbReference>
<organism evidence="20 21">
    <name type="scientific">Parvularcula marina</name>
    <dbReference type="NCBI Taxonomy" id="2292771"/>
    <lineage>
        <taxon>Bacteria</taxon>
        <taxon>Pseudomonadati</taxon>
        <taxon>Pseudomonadota</taxon>
        <taxon>Alphaproteobacteria</taxon>
        <taxon>Parvularculales</taxon>
        <taxon>Parvularculaceae</taxon>
        <taxon>Parvularcula</taxon>
    </lineage>
</organism>
<keyword evidence="21" id="KW-1185">Reference proteome</keyword>
<dbReference type="EC" id="2.7.13.3" evidence="3"/>
<dbReference type="Pfam" id="PF02743">
    <property type="entry name" value="dCache_1"/>
    <property type="match status" value="1"/>
</dbReference>
<dbReference type="Gene3D" id="3.40.50.2300">
    <property type="match status" value="2"/>
</dbReference>
<evidence type="ECO:0000256" key="4">
    <source>
        <dbReference type="ARBA" id="ARBA00022475"/>
    </source>
</evidence>
<protein>
    <recommendedName>
        <fullName evidence="15">Sensory/regulatory protein RpfC</fullName>
        <ecNumber evidence="3">2.7.13.3</ecNumber>
    </recommendedName>
</protein>
<dbReference type="FunCoup" id="A0A371RGC0">
    <property type="interactions" value="245"/>
</dbReference>
<reference evidence="20 21" key="1">
    <citation type="submission" date="2018-08" db="EMBL/GenBank/DDBJ databases">
        <title>Parvularcula sp. SM1705, isolated from surface water of the South Sea China.</title>
        <authorList>
            <person name="Sun L."/>
        </authorList>
    </citation>
    <scope>NUCLEOTIDE SEQUENCE [LARGE SCALE GENOMIC DNA]</scope>
    <source>
        <strain evidence="20 21">SM1705</strain>
    </source>
</reference>
<dbReference type="SMART" id="SM00448">
    <property type="entry name" value="REC"/>
    <property type="match status" value="2"/>
</dbReference>
<evidence type="ECO:0000256" key="11">
    <source>
        <dbReference type="ARBA" id="ARBA00022989"/>
    </source>
</evidence>
<comment type="catalytic activity">
    <reaction evidence="1">
        <text>ATP + protein L-histidine = ADP + protein N-phospho-L-histidine.</text>
        <dbReference type="EC" id="2.7.13.3"/>
    </reaction>
</comment>
<keyword evidence="9 20" id="KW-0418">Kinase</keyword>
<feature type="transmembrane region" description="Helical" evidence="17">
    <location>
        <begin position="74"/>
        <end position="95"/>
    </location>
</feature>
<evidence type="ECO:0000256" key="9">
    <source>
        <dbReference type="ARBA" id="ARBA00022777"/>
    </source>
</evidence>
<feature type="modified residue" description="4-aspartylphosphate" evidence="16">
    <location>
        <position position="830"/>
    </location>
</feature>
<dbReference type="EMBL" id="QUQO01000001">
    <property type="protein sequence ID" value="RFB04517.1"/>
    <property type="molecule type" value="Genomic_DNA"/>
</dbReference>
<evidence type="ECO:0000256" key="5">
    <source>
        <dbReference type="ARBA" id="ARBA00022553"/>
    </source>
</evidence>
<accession>A0A371RGC0</accession>
<dbReference type="CDD" id="cd12913">
    <property type="entry name" value="PDC1_MCP_like"/>
    <property type="match status" value="1"/>
</dbReference>
<comment type="caution">
    <text evidence="20">The sequence shown here is derived from an EMBL/GenBank/DDBJ whole genome shotgun (WGS) entry which is preliminary data.</text>
</comment>
<feature type="modified residue" description="4-aspartylphosphate" evidence="16">
    <location>
        <position position="683"/>
    </location>
</feature>
<dbReference type="Pfam" id="PF02518">
    <property type="entry name" value="HATPase_c"/>
    <property type="match status" value="1"/>
</dbReference>
<dbReference type="SMART" id="SM00388">
    <property type="entry name" value="HisKA"/>
    <property type="match status" value="1"/>
</dbReference>
<dbReference type="PRINTS" id="PR00344">
    <property type="entry name" value="BCTRLSENSOR"/>
</dbReference>
<dbReference type="CDD" id="cd17546">
    <property type="entry name" value="REC_hyHK_CKI1_RcsC-like"/>
    <property type="match status" value="2"/>
</dbReference>
<dbReference type="InterPro" id="IPR005467">
    <property type="entry name" value="His_kinase_dom"/>
</dbReference>
<evidence type="ECO:0000256" key="12">
    <source>
        <dbReference type="ARBA" id="ARBA00023012"/>
    </source>
</evidence>
<evidence type="ECO:0000256" key="7">
    <source>
        <dbReference type="ARBA" id="ARBA00022692"/>
    </source>
</evidence>
<evidence type="ECO:0000256" key="6">
    <source>
        <dbReference type="ARBA" id="ARBA00022679"/>
    </source>
</evidence>
<dbReference type="PANTHER" id="PTHR45339:SF1">
    <property type="entry name" value="HYBRID SIGNAL TRANSDUCTION HISTIDINE KINASE J"/>
    <property type="match status" value="1"/>
</dbReference>
<dbReference type="Gene3D" id="1.10.287.130">
    <property type="match status" value="1"/>
</dbReference>
<dbReference type="SMART" id="SM00387">
    <property type="entry name" value="HATPase_c"/>
    <property type="match status" value="1"/>
</dbReference>
<dbReference type="FunFam" id="1.10.287.130:FF:000002">
    <property type="entry name" value="Two-component osmosensing histidine kinase"/>
    <property type="match status" value="1"/>
</dbReference>
<evidence type="ECO:0000256" key="1">
    <source>
        <dbReference type="ARBA" id="ARBA00000085"/>
    </source>
</evidence>
<gene>
    <name evidence="20" type="ORF">DX908_04005</name>
</gene>
<dbReference type="GO" id="GO:0000155">
    <property type="term" value="F:phosphorelay sensor kinase activity"/>
    <property type="evidence" value="ECO:0007669"/>
    <property type="project" value="InterPro"/>
</dbReference>
<feature type="domain" description="Histidine kinase" evidence="18">
    <location>
        <begin position="390"/>
        <end position="610"/>
    </location>
</feature>
<evidence type="ECO:0000256" key="17">
    <source>
        <dbReference type="SAM" id="Phobius"/>
    </source>
</evidence>
<comment type="subunit">
    <text evidence="14">At low DSF concentrations, interacts with RpfF.</text>
</comment>
<feature type="domain" description="Response regulatory" evidence="19">
    <location>
        <begin position="629"/>
        <end position="750"/>
    </location>
</feature>
<keyword evidence="6" id="KW-0808">Transferase</keyword>
<dbReference type="InterPro" id="IPR003594">
    <property type="entry name" value="HATPase_dom"/>
</dbReference>
<dbReference type="InterPro" id="IPR036097">
    <property type="entry name" value="HisK_dim/P_sf"/>
</dbReference>
<evidence type="ECO:0000256" key="13">
    <source>
        <dbReference type="ARBA" id="ARBA00023136"/>
    </source>
</evidence>
<evidence type="ECO:0000256" key="3">
    <source>
        <dbReference type="ARBA" id="ARBA00012438"/>
    </source>
</evidence>
<keyword evidence="12" id="KW-0902">Two-component regulatory system</keyword>
<dbReference type="InterPro" id="IPR001789">
    <property type="entry name" value="Sig_transdc_resp-reg_receiver"/>
</dbReference>
<keyword evidence="4" id="KW-1003">Cell membrane</keyword>
<dbReference type="InterPro" id="IPR036890">
    <property type="entry name" value="HATPase_C_sf"/>
</dbReference>
<dbReference type="InParanoid" id="A0A371RGC0"/>
<dbReference type="InterPro" id="IPR029151">
    <property type="entry name" value="Sensor-like_sf"/>
</dbReference>
<dbReference type="Gene3D" id="3.30.450.20">
    <property type="entry name" value="PAS domain"/>
    <property type="match status" value="2"/>
</dbReference>
<keyword evidence="7 17" id="KW-0812">Transmembrane</keyword>
<feature type="transmembrane region" description="Helical" evidence="17">
    <location>
        <begin position="341"/>
        <end position="362"/>
    </location>
</feature>
<dbReference type="InterPro" id="IPR003661">
    <property type="entry name" value="HisK_dim/P_dom"/>
</dbReference>
<dbReference type="InterPro" id="IPR011006">
    <property type="entry name" value="CheY-like_superfamily"/>
</dbReference>
<evidence type="ECO:0000313" key="20">
    <source>
        <dbReference type="EMBL" id="RFB04517.1"/>
    </source>
</evidence>
<keyword evidence="5 16" id="KW-0597">Phosphoprotein</keyword>
<evidence type="ECO:0000256" key="16">
    <source>
        <dbReference type="PROSITE-ProRule" id="PRU00169"/>
    </source>
</evidence>
<dbReference type="Proteomes" id="UP000264589">
    <property type="component" value="Unassembled WGS sequence"/>
</dbReference>
<dbReference type="GO" id="GO:0005524">
    <property type="term" value="F:ATP binding"/>
    <property type="evidence" value="ECO:0007669"/>
    <property type="project" value="UniProtKB-KW"/>
</dbReference>
<dbReference type="PANTHER" id="PTHR45339">
    <property type="entry name" value="HYBRID SIGNAL TRANSDUCTION HISTIDINE KINASE J"/>
    <property type="match status" value="1"/>
</dbReference>
<dbReference type="SUPFAM" id="SSF47384">
    <property type="entry name" value="Homodimeric domain of signal transducing histidine kinase"/>
    <property type="match status" value="1"/>
</dbReference>
<dbReference type="CDD" id="cd16922">
    <property type="entry name" value="HATPase_EvgS-ArcB-TorS-like"/>
    <property type="match status" value="1"/>
</dbReference>
<dbReference type="InterPro" id="IPR004358">
    <property type="entry name" value="Sig_transdc_His_kin-like_C"/>
</dbReference>
<dbReference type="SUPFAM" id="SSF52172">
    <property type="entry name" value="CheY-like"/>
    <property type="match status" value="2"/>
</dbReference>
<dbReference type="PROSITE" id="PS50110">
    <property type="entry name" value="RESPONSE_REGULATORY"/>
    <property type="match status" value="2"/>
</dbReference>
<evidence type="ECO:0000256" key="8">
    <source>
        <dbReference type="ARBA" id="ARBA00022741"/>
    </source>
</evidence>
<evidence type="ECO:0000256" key="2">
    <source>
        <dbReference type="ARBA" id="ARBA00004651"/>
    </source>
</evidence>